<evidence type="ECO:0000313" key="2">
    <source>
        <dbReference type="Proteomes" id="UP000244956"/>
    </source>
</evidence>
<name>A0A2U2B5C7_9BACT</name>
<keyword evidence="2" id="KW-1185">Reference proteome</keyword>
<protein>
    <submittedName>
        <fullName evidence="1">Uncharacterized protein</fullName>
    </submittedName>
</protein>
<gene>
    <name evidence="1" type="ORF">DDZ16_16495</name>
</gene>
<dbReference type="Proteomes" id="UP000244956">
    <property type="component" value="Unassembled WGS sequence"/>
</dbReference>
<organism evidence="1 2">
    <name type="scientific">Marinilabilia rubra</name>
    <dbReference type="NCBI Taxonomy" id="2162893"/>
    <lineage>
        <taxon>Bacteria</taxon>
        <taxon>Pseudomonadati</taxon>
        <taxon>Bacteroidota</taxon>
        <taxon>Bacteroidia</taxon>
        <taxon>Marinilabiliales</taxon>
        <taxon>Marinilabiliaceae</taxon>
        <taxon>Marinilabilia</taxon>
    </lineage>
</organism>
<comment type="caution">
    <text evidence="1">The sequence shown here is derived from an EMBL/GenBank/DDBJ whole genome shotgun (WGS) entry which is preliminary data.</text>
</comment>
<accession>A0A2U2B5C7</accession>
<dbReference type="EMBL" id="QEWP01000017">
    <property type="protein sequence ID" value="PWD98233.1"/>
    <property type="molecule type" value="Genomic_DNA"/>
</dbReference>
<evidence type="ECO:0000313" key="1">
    <source>
        <dbReference type="EMBL" id="PWD98233.1"/>
    </source>
</evidence>
<dbReference type="AlphaFoldDB" id="A0A2U2B5C7"/>
<proteinExistence type="predicted"/>
<reference evidence="1 2" key="1">
    <citation type="submission" date="2018-05" db="EMBL/GenBank/DDBJ databases">
        <title>Marinilabilia rubrum sp. nov., isolated from saltern sediment.</title>
        <authorList>
            <person name="Zhang R."/>
        </authorList>
    </citation>
    <scope>NUCLEOTIDE SEQUENCE [LARGE SCALE GENOMIC DNA]</scope>
    <source>
        <strain evidence="1 2">WTE16</strain>
    </source>
</reference>
<sequence length="90" mass="10639">MNVQLSCNKPATSVQRNVDSFEQAQKEDDKLFFLRLLKLSGFKSKRNVDFSRFYWNLLELVGDFPESLNNYWDFPDIFGLIHFLLFLLLG</sequence>